<evidence type="ECO:0000256" key="4">
    <source>
        <dbReference type="ARBA" id="ARBA00023172"/>
    </source>
</evidence>
<accession>A0A2S6I2J3</accession>
<dbReference type="SUPFAM" id="SSF50249">
    <property type="entry name" value="Nucleic acid-binding proteins"/>
    <property type="match status" value="1"/>
</dbReference>
<dbReference type="AlphaFoldDB" id="A0A2S6I2J3"/>
<keyword evidence="10" id="KW-1185">Reference proteome</keyword>
<dbReference type="EMBL" id="PTJC01000006">
    <property type="protein sequence ID" value="PPK85301.1"/>
    <property type="molecule type" value="Genomic_DNA"/>
</dbReference>
<dbReference type="Gene3D" id="1.20.1440.120">
    <property type="entry name" value="Recombination protein O, C-terminal domain"/>
    <property type="match status" value="1"/>
</dbReference>
<comment type="similarity">
    <text evidence="1 7">Belongs to the RecO family.</text>
</comment>
<evidence type="ECO:0000256" key="3">
    <source>
        <dbReference type="ARBA" id="ARBA00022763"/>
    </source>
</evidence>
<dbReference type="InterPro" id="IPR012340">
    <property type="entry name" value="NA-bd_OB-fold"/>
</dbReference>
<keyword evidence="5 7" id="KW-0234">DNA repair</keyword>
<dbReference type="Proteomes" id="UP000237662">
    <property type="component" value="Unassembled WGS sequence"/>
</dbReference>
<evidence type="ECO:0000313" key="10">
    <source>
        <dbReference type="Proteomes" id="UP000237662"/>
    </source>
</evidence>
<dbReference type="Pfam" id="PF11967">
    <property type="entry name" value="RecO_N"/>
    <property type="match status" value="1"/>
</dbReference>
<dbReference type="NCBIfam" id="TIGR00613">
    <property type="entry name" value="reco"/>
    <property type="match status" value="1"/>
</dbReference>
<dbReference type="GO" id="GO:0043590">
    <property type="term" value="C:bacterial nucleoid"/>
    <property type="evidence" value="ECO:0007669"/>
    <property type="project" value="TreeGrafter"/>
</dbReference>
<dbReference type="InterPro" id="IPR042242">
    <property type="entry name" value="RecO_C"/>
</dbReference>
<dbReference type="OrthoDB" id="9789152at2"/>
<proteinExistence type="inferred from homology"/>
<keyword evidence="3 7" id="KW-0227">DNA damage</keyword>
<dbReference type="Pfam" id="PF02565">
    <property type="entry name" value="RecO_C"/>
    <property type="match status" value="1"/>
</dbReference>
<sequence>MLLKTRGIIFRSVKYGESSLILEVYTEERGIRKYIVSGVRKARSSTPASKLQLMNLVELIAYERPGKDMTRIKEVRPSLIYTRIPFEVERGTIGLFMLEVARNSIRESEENPALFQFLHEAFAFLDTTTGPTVNIHLHFLLELTAHLGFLPSGNFSVASPIFDLKEGQFIGSFPGHTEYLDEKRSALMYRLLHAERHELKDIATTRDERSGLLTDLLRYYHYHIEGMREINSLPILRQVMAGKQ</sequence>
<comment type="caution">
    <text evidence="9">The sequence shown here is derived from an EMBL/GenBank/DDBJ whole genome shotgun (WGS) entry which is preliminary data.</text>
</comment>
<evidence type="ECO:0000259" key="8">
    <source>
        <dbReference type="Pfam" id="PF11967"/>
    </source>
</evidence>
<dbReference type="GO" id="GO:0006310">
    <property type="term" value="P:DNA recombination"/>
    <property type="evidence" value="ECO:0007669"/>
    <property type="project" value="UniProtKB-UniRule"/>
</dbReference>
<dbReference type="RefSeq" id="WP_104419806.1">
    <property type="nucleotide sequence ID" value="NZ_PTJC01000006.1"/>
</dbReference>
<organism evidence="9 10">
    <name type="scientific">Neolewinella xylanilytica</name>
    <dbReference type="NCBI Taxonomy" id="1514080"/>
    <lineage>
        <taxon>Bacteria</taxon>
        <taxon>Pseudomonadati</taxon>
        <taxon>Bacteroidota</taxon>
        <taxon>Saprospiria</taxon>
        <taxon>Saprospirales</taxon>
        <taxon>Lewinellaceae</taxon>
        <taxon>Neolewinella</taxon>
    </lineage>
</organism>
<keyword evidence="4 7" id="KW-0233">DNA recombination</keyword>
<gene>
    <name evidence="7" type="primary">recO</name>
    <name evidence="9" type="ORF">CLV84_2195</name>
</gene>
<dbReference type="PANTHER" id="PTHR33991">
    <property type="entry name" value="DNA REPAIR PROTEIN RECO"/>
    <property type="match status" value="1"/>
</dbReference>
<dbReference type="Gene3D" id="2.40.50.140">
    <property type="entry name" value="Nucleic acid-binding proteins"/>
    <property type="match status" value="1"/>
</dbReference>
<dbReference type="PANTHER" id="PTHR33991:SF1">
    <property type="entry name" value="DNA REPAIR PROTEIN RECO"/>
    <property type="match status" value="1"/>
</dbReference>
<evidence type="ECO:0000256" key="2">
    <source>
        <dbReference type="ARBA" id="ARBA00021310"/>
    </source>
</evidence>
<evidence type="ECO:0000256" key="5">
    <source>
        <dbReference type="ARBA" id="ARBA00023204"/>
    </source>
</evidence>
<feature type="domain" description="DNA replication/recombination mediator RecO N-terminal" evidence="8">
    <location>
        <begin position="1"/>
        <end position="77"/>
    </location>
</feature>
<protein>
    <recommendedName>
        <fullName evidence="2 7">DNA repair protein RecO</fullName>
    </recommendedName>
    <alternativeName>
        <fullName evidence="6 7">Recombination protein O</fullName>
    </alternativeName>
</protein>
<dbReference type="SUPFAM" id="SSF57863">
    <property type="entry name" value="ArfGap/RecO-like zinc finger"/>
    <property type="match status" value="1"/>
</dbReference>
<name>A0A2S6I2J3_9BACT</name>
<dbReference type="InterPro" id="IPR037278">
    <property type="entry name" value="ARFGAP/RecO"/>
</dbReference>
<dbReference type="GO" id="GO:0006302">
    <property type="term" value="P:double-strand break repair"/>
    <property type="evidence" value="ECO:0007669"/>
    <property type="project" value="TreeGrafter"/>
</dbReference>
<dbReference type="InterPro" id="IPR022572">
    <property type="entry name" value="DNA_rep/recomb_RecO_N"/>
</dbReference>
<evidence type="ECO:0000256" key="1">
    <source>
        <dbReference type="ARBA" id="ARBA00007452"/>
    </source>
</evidence>
<evidence type="ECO:0000256" key="7">
    <source>
        <dbReference type="HAMAP-Rule" id="MF_00201"/>
    </source>
</evidence>
<evidence type="ECO:0000313" key="9">
    <source>
        <dbReference type="EMBL" id="PPK85301.1"/>
    </source>
</evidence>
<dbReference type="HAMAP" id="MF_00201">
    <property type="entry name" value="RecO"/>
    <property type="match status" value="1"/>
</dbReference>
<comment type="function">
    <text evidence="7">Involved in DNA repair and RecF pathway recombination.</text>
</comment>
<evidence type="ECO:0000256" key="6">
    <source>
        <dbReference type="ARBA" id="ARBA00033409"/>
    </source>
</evidence>
<reference evidence="9 10" key="1">
    <citation type="submission" date="2018-02" db="EMBL/GenBank/DDBJ databases">
        <title>Genomic Encyclopedia of Archaeal and Bacterial Type Strains, Phase II (KMG-II): from individual species to whole genera.</title>
        <authorList>
            <person name="Goeker M."/>
        </authorList>
    </citation>
    <scope>NUCLEOTIDE SEQUENCE [LARGE SCALE GENOMIC DNA]</scope>
    <source>
        <strain evidence="9 10">DSM 29526</strain>
    </source>
</reference>
<dbReference type="InterPro" id="IPR003717">
    <property type="entry name" value="RecO"/>
</dbReference>